<evidence type="ECO:0000313" key="11">
    <source>
        <dbReference type="Proteomes" id="UP000799776"/>
    </source>
</evidence>
<dbReference type="Pfam" id="PF18121">
    <property type="entry name" value="TFA2_Winged_2"/>
    <property type="match status" value="1"/>
</dbReference>
<comment type="similarity">
    <text evidence="7">Belongs to the TFIIE beta subunit family.</text>
</comment>
<dbReference type="AlphaFoldDB" id="A0A9P4I0C1"/>
<dbReference type="EMBL" id="ML978712">
    <property type="protein sequence ID" value="KAF2091139.1"/>
    <property type="molecule type" value="Genomic_DNA"/>
</dbReference>
<evidence type="ECO:0000256" key="3">
    <source>
        <dbReference type="ARBA" id="ARBA00023125"/>
    </source>
</evidence>
<evidence type="ECO:0000259" key="9">
    <source>
        <dbReference type="PROSITE" id="PS51351"/>
    </source>
</evidence>
<evidence type="ECO:0000256" key="7">
    <source>
        <dbReference type="PIRNR" id="PIRNR016398"/>
    </source>
</evidence>
<keyword evidence="2 7" id="KW-0805">Transcription regulation</keyword>
<dbReference type="GO" id="GO:0003677">
    <property type="term" value="F:DNA binding"/>
    <property type="evidence" value="ECO:0007669"/>
    <property type="project" value="UniProtKB-UniRule"/>
</dbReference>
<organism evidence="10 11">
    <name type="scientific">Saccharata proteae CBS 121410</name>
    <dbReference type="NCBI Taxonomy" id="1314787"/>
    <lineage>
        <taxon>Eukaryota</taxon>
        <taxon>Fungi</taxon>
        <taxon>Dikarya</taxon>
        <taxon>Ascomycota</taxon>
        <taxon>Pezizomycotina</taxon>
        <taxon>Dothideomycetes</taxon>
        <taxon>Dothideomycetes incertae sedis</taxon>
        <taxon>Botryosphaeriales</taxon>
        <taxon>Saccharataceae</taxon>
        <taxon>Saccharata</taxon>
    </lineage>
</organism>
<dbReference type="PROSITE" id="PS51351">
    <property type="entry name" value="TFIIE_BETA_C"/>
    <property type="match status" value="1"/>
</dbReference>
<comment type="caution">
    <text evidence="10">The sequence shown here is derived from an EMBL/GenBank/DDBJ whole genome shotgun (WGS) entry which is preliminary data.</text>
</comment>
<keyword evidence="4 7" id="KW-0804">Transcription</keyword>
<name>A0A9P4I0C1_9PEZI</name>
<dbReference type="Pfam" id="PF02186">
    <property type="entry name" value="TFIIE_beta"/>
    <property type="match status" value="1"/>
</dbReference>
<evidence type="ECO:0000256" key="8">
    <source>
        <dbReference type="SAM" id="MobiDB-lite"/>
    </source>
</evidence>
<dbReference type="InterPro" id="IPR040501">
    <property type="entry name" value="TFA2_Winged_2"/>
</dbReference>
<feature type="domain" description="TFIIE beta" evidence="9">
    <location>
        <begin position="33"/>
        <end position="130"/>
    </location>
</feature>
<evidence type="ECO:0000256" key="4">
    <source>
        <dbReference type="ARBA" id="ARBA00023163"/>
    </source>
</evidence>
<protein>
    <recommendedName>
        <fullName evidence="7">Transcription initiation factor IIE subunit beta</fullName>
    </recommendedName>
</protein>
<feature type="region of interest" description="Disordered" evidence="8">
    <location>
        <begin position="228"/>
        <end position="273"/>
    </location>
</feature>
<evidence type="ECO:0000256" key="2">
    <source>
        <dbReference type="ARBA" id="ARBA00023015"/>
    </source>
</evidence>
<dbReference type="InterPro" id="IPR016656">
    <property type="entry name" value="TFIIE-bsu"/>
</dbReference>
<keyword evidence="3 7" id="KW-0238">DNA-binding</keyword>
<dbReference type="InterPro" id="IPR003166">
    <property type="entry name" value="TFIIE_bsu_DNA-bd"/>
</dbReference>
<comment type="subcellular location">
    <subcellularLocation>
        <location evidence="1 7">Nucleus</location>
    </subcellularLocation>
</comment>
<evidence type="ECO:0000256" key="6">
    <source>
        <dbReference type="ARBA" id="ARBA00025581"/>
    </source>
</evidence>
<dbReference type="PANTHER" id="PTHR12716">
    <property type="entry name" value="TRANSCRIPTION INITIATION FACTOR IIE, BETA SUBUNIT"/>
    <property type="match status" value="1"/>
</dbReference>
<feature type="compositionally biased region" description="Basic residues" evidence="8">
    <location>
        <begin position="243"/>
        <end position="254"/>
    </location>
</feature>
<dbReference type="PANTHER" id="PTHR12716:SF8">
    <property type="entry name" value="TRANSCRIPTION INITIATION FACTOR IIE SUBUNIT BETA"/>
    <property type="match status" value="1"/>
</dbReference>
<comment type="subunit">
    <text evidence="7">Tetramer of two alpha and two beta chains.</text>
</comment>
<dbReference type="OrthoDB" id="5323195at2759"/>
<dbReference type="Proteomes" id="UP000799776">
    <property type="component" value="Unassembled WGS sequence"/>
</dbReference>
<sequence>MSFLKPSGTNSPAPSMASDASKKRPRPAESVVYSQPAATSTGTEWQTRVDYALRHIKEKDRAMTLDEVFNFLSIQVDDQSESTGRRTAKVGGPEWKILGTILRRHDKIEYDKKGGNGAGTYRFRPKHNVRSAEQLATFLRVQPSSVGIKVKDLHDGWPGALDAIKELEEKGDLLVMRNTKTQAPLLVWHNDRSLKKTIDNDLSKAWLDVALPANPDDLRIKLEAANLKPASQPKAPKAIQKTEKKKKRVQRKGTKMTNQHMAGILRDYSSKRK</sequence>
<proteinExistence type="inferred from homology"/>
<evidence type="ECO:0000256" key="5">
    <source>
        <dbReference type="ARBA" id="ARBA00023242"/>
    </source>
</evidence>
<accession>A0A9P4I0C1</accession>
<evidence type="ECO:0000313" key="10">
    <source>
        <dbReference type="EMBL" id="KAF2091139.1"/>
    </source>
</evidence>
<comment type="function">
    <text evidence="6 7">Recruits TFIIH to the initiation complex and stimulates the RNA polymerase II C-terminal domain kinase and DNA-dependent ATPase activities of TFIIH. Both TFIIH and TFIIE are required for promoter clearance by RNA polymerase.</text>
</comment>
<evidence type="ECO:0000256" key="1">
    <source>
        <dbReference type="ARBA" id="ARBA00004123"/>
    </source>
</evidence>
<dbReference type="GO" id="GO:0001097">
    <property type="term" value="F:TFIIH-class transcription factor complex binding"/>
    <property type="evidence" value="ECO:0007669"/>
    <property type="project" value="TreeGrafter"/>
</dbReference>
<gene>
    <name evidence="10" type="ORF">K490DRAFT_54041</name>
</gene>
<feature type="region of interest" description="Disordered" evidence="8">
    <location>
        <begin position="1"/>
        <end position="39"/>
    </location>
</feature>
<dbReference type="GO" id="GO:0005673">
    <property type="term" value="C:transcription factor TFIIE complex"/>
    <property type="evidence" value="ECO:0007669"/>
    <property type="project" value="UniProtKB-UniRule"/>
</dbReference>
<dbReference type="GO" id="GO:0006367">
    <property type="term" value="P:transcription initiation at RNA polymerase II promoter"/>
    <property type="evidence" value="ECO:0007669"/>
    <property type="project" value="UniProtKB-UniRule"/>
</dbReference>
<keyword evidence="5 7" id="KW-0539">Nucleus</keyword>
<keyword evidence="11" id="KW-1185">Reference proteome</keyword>
<dbReference type="PIRSF" id="PIRSF016398">
    <property type="entry name" value="TFIIE-beta"/>
    <property type="match status" value="1"/>
</dbReference>
<reference evidence="10" key="1">
    <citation type="journal article" date="2020" name="Stud. Mycol.">
        <title>101 Dothideomycetes genomes: a test case for predicting lifestyles and emergence of pathogens.</title>
        <authorList>
            <person name="Haridas S."/>
            <person name="Albert R."/>
            <person name="Binder M."/>
            <person name="Bloem J."/>
            <person name="Labutti K."/>
            <person name="Salamov A."/>
            <person name="Andreopoulos B."/>
            <person name="Baker S."/>
            <person name="Barry K."/>
            <person name="Bills G."/>
            <person name="Bluhm B."/>
            <person name="Cannon C."/>
            <person name="Castanera R."/>
            <person name="Culley D."/>
            <person name="Daum C."/>
            <person name="Ezra D."/>
            <person name="Gonzalez J."/>
            <person name="Henrissat B."/>
            <person name="Kuo A."/>
            <person name="Liang C."/>
            <person name="Lipzen A."/>
            <person name="Lutzoni F."/>
            <person name="Magnuson J."/>
            <person name="Mondo S."/>
            <person name="Nolan M."/>
            <person name="Ohm R."/>
            <person name="Pangilinan J."/>
            <person name="Park H.-J."/>
            <person name="Ramirez L."/>
            <person name="Alfaro M."/>
            <person name="Sun H."/>
            <person name="Tritt A."/>
            <person name="Yoshinaga Y."/>
            <person name="Zwiers L.-H."/>
            <person name="Turgeon B."/>
            <person name="Goodwin S."/>
            <person name="Spatafora J."/>
            <person name="Crous P."/>
            <person name="Grigoriev I."/>
        </authorList>
    </citation>
    <scope>NUCLEOTIDE SEQUENCE</scope>
    <source>
        <strain evidence="10">CBS 121410</strain>
    </source>
</reference>